<sequence>MGADHYYVLCHIGSTCLLNGKNGGRPSVSGGRCIYCTVRCAADAFSGGLRAFHP</sequence>
<protein>
    <submittedName>
        <fullName evidence="1">N-acetylglucosamine-6-phosphate deacetylase</fullName>
        <ecNumber evidence="1">3.5.1.25</ecNumber>
    </submittedName>
</protein>
<gene>
    <name evidence="1" type="ORF">HMPREF9123_1569</name>
</gene>
<reference evidence="1 2" key="1">
    <citation type="submission" date="2011-02" db="EMBL/GenBank/DDBJ databases">
        <authorList>
            <person name="Muzny D."/>
            <person name="Qin X."/>
            <person name="Deng J."/>
            <person name="Jiang H."/>
            <person name="Liu Y."/>
            <person name="Qu J."/>
            <person name="Song X.-Z."/>
            <person name="Zhang L."/>
            <person name="Thornton R."/>
            <person name="Coyle M."/>
            <person name="Francisco L."/>
            <person name="Jackson L."/>
            <person name="Javaid M."/>
            <person name="Korchina V."/>
            <person name="Kovar C."/>
            <person name="Mata R."/>
            <person name="Mathew T."/>
            <person name="Ngo R."/>
            <person name="Nguyen L."/>
            <person name="Nguyen N."/>
            <person name="Okwuonu G."/>
            <person name="Ongeri F."/>
            <person name="Pham C."/>
            <person name="Simmons D."/>
            <person name="Wilczek-Boney K."/>
            <person name="Hale W."/>
            <person name="Jakkamsetti A."/>
            <person name="Pham P."/>
            <person name="Ruth R."/>
            <person name="San Lucas F."/>
            <person name="Warren J."/>
            <person name="Zhang J."/>
            <person name="Zhao Z."/>
            <person name="Zhou C."/>
            <person name="Zhu D."/>
            <person name="Lee S."/>
            <person name="Bess C."/>
            <person name="Blankenburg K."/>
            <person name="Forbes L."/>
            <person name="Fu Q."/>
            <person name="Gubbala S."/>
            <person name="Hirani K."/>
            <person name="Jayaseelan J.C."/>
            <person name="Lara F."/>
            <person name="Munidasa M."/>
            <person name="Palculict T."/>
            <person name="Patil S."/>
            <person name="Pu L.-L."/>
            <person name="Saada N."/>
            <person name="Tang L."/>
            <person name="Weissenberger G."/>
            <person name="Zhu Y."/>
            <person name="Hemphill L."/>
            <person name="Shang Y."/>
            <person name="Youmans B."/>
            <person name="Ayvaz T."/>
            <person name="Ross M."/>
            <person name="Santibanez J."/>
            <person name="Aqrawi P."/>
            <person name="Gross S."/>
            <person name="Joshi V."/>
            <person name="Fowler G."/>
            <person name="Nazareth L."/>
            <person name="Reid J."/>
            <person name="Worley K."/>
            <person name="Petrosino J."/>
            <person name="Highlander S."/>
            <person name="Gibbs R."/>
        </authorList>
    </citation>
    <scope>NUCLEOTIDE SEQUENCE [LARGE SCALE GENOMIC DNA]</scope>
    <source>
        <strain evidence="1 2">ATCC BAA-1200</strain>
    </source>
</reference>
<dbReference type="AlphaFoldDB" id="F2BD12"/>
<organism evidence="1 2">
    <name type="scientific">Neisseria bacilliformis ATCC BAA-1200</name>
    <dbReference type="NCBI Taxonomy" id="888742"/>
    <lineage>
        <taxon>Bacteria</taxon>
        <taxon>Pseudomonadati</taxon>
        <taxon>Pseudomonadota</taxon>
        <taxon>Betaproteobacteria</taxon>
        <taxon>Neisseriales</taxon>
        <taxon>Neisseriaceae</taxon>
        <taxon>Neisseria</taxon>
    </lineage>
</organism>
<evidence type="ECO:0000313" key="1">
    <source>
        <dbReference type="EMBL" id="EGF10688.1"/>
    </source>
</evidence>
<comment type="caution">
    <text evidence="1">The sequence shown here is derived from an EMBL/GenBank/DDBJ whole genome shotgun (WGS) entry which is preliminary data.</text>
</comment>
<proteinExistence type="predicted"/>
<dbReference type="Proteomes" id="UP000004105">
    <property type="component" value="Unassembled WGS sequence"/>
</dbReference>
<dbReference type="GO" id="GO:0008448">
    <property type="term" value="F:N-acetylglucosamine-6-phosphate deacetylase activity"/>
    <property type="evidence" value="ECO:0007669"/>
    <property type="project" value="UniProtKB-EC"/>
</dbReference>
<keyword evidence="1" id="KW-0378">Hydrolase</keyword>
<dbReference type="EMBL" id="AFAY01000031">
    <property type="protein sequence ID" value="EGF10688.1"/>
    <property type="molecule type" value="Genomic_DNA"/>
</dbReference>
<accession>F2BD12</accession>
<keyword evidence="2" id="KW-1185">Reference proteome</keyword>
<evidence type="ECO:0000313" key="2">
    <source>
        <dbReference type="Proteomes" id="UP000004105"/>
    </source>
</evidence>
<dbReference type="HOGENOM" id="CLU_3045666_0_0_4"/>
<dbReference type="EC" id="3.5.1.25" evidence="1"/>
<name>F2BD12_9NEIS</name>